<reference evidence="5 6" key="1">
    <citation type="submission" date="2018-03" db="EMBL/GenBank/DDBJ databases">
        <title>The draft genome of Mesorhizobium sp. 6GN-30.</title>
        <authorList>
            <person name="Liu L."/>
            <person name="Li L."/>
            <person name="Wang T."/>
            <person name="Zhang X."/>
            <person name="Liang L."/>
        </authorList>
    </citation>
    <scope>NUCLEOTIDE SEQUENCE [LARGE SCALE GENOMIC DNA]</scope>
    <source>
        <strain evidence="5 6">6GN30</strain>
    </source>
</reference>
<evidence type="ECO:0000256" key="2">
    <source>
        <dbReference type="ARBA" id="ARBA00023125"/>
    </source>
</evidence>
<gene>
    <name evidence="5" type="ORF">C7I84_08755</name>
</gene>
<evidence type="ECO:0000313" key="5">
    <source>
        <dbReference type="EMBL" id="PSJ62675.1"/>
    </source>
</evidence>
<dbReference type="InterPro" id="IPR036388">
    <property type="entry name" value="WH-like_DNA-bd_sf"/>
</dbReference>
<keyword evidence="6" id="KW-1185">Reference proteome</keyword>
<dbReference type="SUPFAM" id="SSF48008">
    <property type="entry name" value="GntR ligand-binding domain-like"/>
    <property type="match status" value="1"/>
</dbReference>
<dbReference type="Pfam" id="PF00392">
    <property type="entry name" value="GntR"/>
    <property type="match status" value="1"/>
</dbReference>
<dbReference type="SMART" id="SM00895">
    <property type="entry name" value="FCD"/>
    <property type="match status" value="1"/>
</dbReference>
<dbReference type="GO" id="GO:0003677">
    <property type="term" value="F:DNA binding"/>
    <property type="evidence" value="ECO:0007669"/>
    <property type="project" value="UniProtKB-KW"/>
</dbReference>
<sequence length="230" mass="26005">MHGKPLSRANLSTQLYEDLRQGLMDGHFKPGQRLTIAAFAEQYGTSITPVREAISRLASERALEVRAATSIVVPKLTPRDLREIVAIRVELEGMAAYRVAEIVTQQQVEEFEALNDTFTRAAHDPELASRANRDFHFRILRLAGMPYVEAICESMWTLMGPFLRTFHEEIPVRQLTGRNHKHFQFLDAIKARDPAAAKHAMQEDIRWSDVLVTAQEKADAEKGKGEQQAV</sequence>
<evidence type="ECO:0000313" key="6">
    <source>
        <dbReference type="Proteomes" id="UP000241229"/>
    </source>
</evidence>
<dbReference type="InterPro" id="IPR000524">
    <property type="entry name" value="Tscrpt_reg_HTH_GntR"/>
</dbReference>
<dbReference type="InterPro" id="IPR011711">
    <property type="entry name" value="GntR_C"/>
</dbReference>
<dbReference type="Pfam" id="PF07729">
    <property type="entry name" value="FCD"/>
    <property type="match status" value="1"/>
</dbReference>
<organism evidence="5 6">
    <name type="scientific">Kumtagia ephedrae</name>
    <dbReference type="NCBI Taxonomy" id="2116701"/>
    <lineage>
        <taxon>Bacteria</taxon>
        <taxon>Pseudomonadati</taxon>
        <taxon>Pseudomonadota</taxon>
        <taxon>Alphaproteobacteria</taxon>
        <taxon>Hyphomicrobiales</taxon>
        <taxon>Phyllobacteriaceae</taxon>
        <taxon>Kumtagia</taxon>
    </lineage>
</organism>
<protein>
    <submittedName>
        <fullName evidence="5">GntR family transcriptional regulator</fullName>
    </submittedName>
</protein>
<dbReference type="SMART" id="SM00345">
    <property type="entry name" value="HTH_GNTR"/>
    <property type="match status" value="1"/>
</dbReference>
<keyword evidence="3" id="KW-0804">Transcription</keyword>
<dbReference type="PANTHER" id="PTHR43537:SF39">
    <property type="entry name" value="HTH-TYPE TRANSCRIPTIONAL REGULATOR MCBR"/>
    <property type="match status" value="1"/>
</dbReference>
<dbReference type="PANTHER" id="PTHR43537">
    <property type="entry name" value="TRANSCRIPTIONAL REGULATOR, GNTR FAMILY"/>
    <property type="match status" value="1"/>
</dbReference>
<dbReference type="GO" id="GO:0003700">
    <property type="term" value="F:DNA-binding transcription factor activity"/>
    <property type="evidence" value="ECO:0007669"/>
    <property type="project" value="InterPro"/>
</dbReference>
<name>A0A2P7SK11_9HYPH</name>
<accession>A0A2P7SK11</accession>
<evidence type="ECO:0000256" key="3">
    <source>
        <dbReference type="ARBA" id="ARBA00023163"/>
    </source>
</evidence>
<feature type="domain" description="HTH gntR-type" evidence="4">
    <location>
        <begin position="9"/>
        <end position="76"/>
    </location>
</feature>
<proteinExistence type="predicted"/>
<dbReference type="CDD" id="cd07377">
    <property type="entry name" value="WHTH_GntR"/>
    <property type="match status" value="1"/>
</dbReference>
<dbReference type="RefSeq" id="WP_106771776.1">
    <property type="nucleotide sequence ID" value="NZ_PXYK01000006.1"/>
</dbReference>
<dbReference type="InterPro" id="IPR008920">
    <property type="entry name" value="TF_FadR/GntR_C"/>
</dbReference>
<dbReference type="SUPFAM" id="SSF46785">
    <property type="entry name" value="Winged helix' DNA-binding domain"/>
    <property type="match status" value="1"/>
</dbReference>
<dbReference type="Gene3D" id="1.10.10.10">
    <property type="entry name" value="Winged helix-like DNA-binding domain superfamily/Winged helix DNA-binding domain"/>
    <property type="match status" value="1"/>
</dbReference>
<evidence type="ECO:0000259" key="4">
    <source>
        <dbReference type="PROSITE" id="PS50949"/>
    </source>
</evidence>
<keyword evidence="2" id="KW-0238">DNA-binding</keyword>
<comment type="caution">
    <text evidence="5">The sequence shown here is derived from an EMBL/GenBank/DDBJ whole genome shotgun (WGS) entry which is preliminary data.</text>
</comment>
<evidence type="ECO:0000256" key="1">
    <source>
        <dbReference type="ARBA" id="ARBA00023015"/>
    </source>
</evidence>
<dbReference type="OrthoDB" id="9815654at2"/>
<dbReference type="InterPro" id="IPR036390">
    <property type="entry name" value="WH_DNA-bd_sf"/>
</dbReference>
<dbReference type="EMBL" id="PXYK01000006">
    <property type="protein sequence ID" value="PSJ62675.1"/>
    <property type="molecule type" value="Genomic_DNA"/>
</dbReference>
<keyword evidence="1" id="KW-0805">Transcription regulation</keyword>
<dbReference type="PROSITE" id="PS50949">
    <property type="entry name" value="HTH_GNTR"/>
    <property type="match status" value="1"/>
</dbReference>
<dbReference type="AlphaFoldDB" id="A0A2P7SK11"/>
<dbReference type="Gene3D" id="1.20.120.530">
    <property type="entry name" value="GntR ligand-binding domain-like"/>
    <property type="match status" value="1"/>
</dbReference>
<dbReference type="Proteomes" id="UP000241229">
    <property type="component" value="Unassembled WGS sequence"/>
</dbReference>